<feature type="chain" id="PRO_5041020501" evidence="2">
    <location>
        <begin position="31"/>
        <end position="525"/>
    </location>
</feature>
<dbReference type="Proteomes" id="UP001141992">
    <property type="component" value="Unassembled WGS sequence"/>
</dbReference>
<dbReference type="InterPro" id="IPR010131">
    <property type="entry name" value="MdtP/NodT-like"/>
</dbReference>
<dbReference type="Pfam" id="PF02321">
    <property type="entry name" value="OEP"/>
    <property type="match status" value="2"/>
</dbReference>
<feature type="region of interest" description="Disordered" evidence="3">
    <location>
        <begin position="125"/>
        <end position="145"/>
    </location>
</feature>
<keyword evidence="2" id="KW-0564">Palmitate</keyword>
<reference evidence="4" key="1">
    <citation type="submission" date="2022-12" db="EMBL/GenBank/DDBJ databases">
        <authorList>
            <person name="Voronina O.L."/>
            <person name="Kunda M.S."/>
            <person name="Ryzhova N."/>
            <person name="Aksenova E.I."/>
        </authorList>
    </citation>
    <scope>NUCLEOTIDE SEQUENCE</scope>
    <source>
        <strain evidence="4">SCCH136:Ach223948</strain>
    </source>
</reference>
<dbReference type="SUPFAM" id="SSF56954">
    <property type="entry name" value="Outer membrane efflux proteins (OEP)"/>
    <property type="match status" value="1"/>
</dbReference>
<dbReference type="EMBL" id="JAPZVI010000004">
    <property type="protein sequence ID" value="MCZ8401545.1"/>
    <property type="molecule type" value="Genomic_DNA"/>
</dbReference>
<sequence>MIRNAKLFPHAFLPRAGLTLALCAALAACAVGPDYQRPALDVGAAYKEGQVEVPGWKRAEPRDDVDRGQWWRVYDDATLNGLVDNLNASNQTIAQAEANYRQALGLVRGARAGFFPTVGAGAGLTRSGSGGGNGSSSSSAGGGNVSNQYSLTGNVSWELDVWGRVRRSVESSEASAAASLADLAATRLSAQAALVQAYLQLRVLDEQKRLLDATVAAYEKSLQLTQNRYNVGVAGQSDVAVARTQVESTRAQSIDLDWQRGQYEHAIAVLMGQAPSRFSLPPAPFSLQLPQIPVGLPSELLERRPDVAAAERRAAAANAQIGVAQAAWFPSLTLSADGGFRNGQFAELLTAPARFWSLGPALALTIFDGGARQAQVEQARASYDAQAAAYRQAALTGLREVEDYLIQLRVMENEQTVQRRALESARESLRLMQNQYKAGLVDYLSVAVVDATALSNERSALSLYGNRLIASVNLIVALGGGWQGLAPAQGGAAAGGQAAGAPMAGDRPGAGQSVAPAGAQRASQP</sequence>
<comment type="caution">
    <text evidence="4">The sequence shown here is derived from an EMBL/GenBank/DDBJ whole genome shotgun (WGS) entry which is preliminary data.</text>
</comment>
<comment type="subcellular location">
    <subcellularLocation>
        <location evidence="2">Cell membrane</location>
        <topology evidence="2">Lipid-anchor</topology>
    </subcellularLocation>
</comment>
<evidence type="ECO:0000313" key="5">
    <source>
        <dbReference type="Proteomes" id="UP001141992"/>
    </source>
</evidence>
<feature type="compositionally biased region" description="Gly residues" evidence="3">
    <location>
        <begin position="128"/>
        <end position="144"/>
    </location>
</feature>
<feature type="signal peptide" evidence="2">
    <location>
        <begin position="1"/>
        <end position="30"/>
    </location>
</feature>
<dbReference type="InterPro" id="IPR003423">
    <property type="entry name" value="OMP_efflux"/>
</dbReference>
<keyword evidence="2" id="KW-0732">Signal</keyword>
<dbReference type="PANTHER" id="PTHR30203:SF33">
    <property type="entry name" value="BLR4455 PROTEIN"/>
    <property type="match status" value="1"/>
</dbReference>
<keyword evidence="2" id="KW-0812">Transmembrane</keyword>
<feature type="region of interest" description="Disordered" evidence="3">
    <location>
        <begin position="493"/>
        <end position="525"/>
    </location>
</feature>
<accession>A0A9W5ADB6</accession>
<evidence type="ECO:0000256" key="2">
    <source>
        <dbReference type="RuleBase" id="RU362097"/>
    </source>
</evidence>
<keyword evidence="2" id="KW-0472">Membrane</keyword>
<evidence type="ECO:0000256" key="3">
    <source>
        <dbReference type="SAM" id="MobiDB-lite"/>
    </source>
</evidence>
<evidence type="ECO:0000313" key="4">
    <source>
        <dbReference type="EMBL" id="MCZ8401545.1"/>
    </source>
</evidence>
<proteinExistence type="inferred from homology"/>
<dbReference type="PANTHER" id="PTHR30203">
    <property type="entry name" value="OUTER MEMBRANE CATION EFFLUX PROTEIN"/>
    <property type="match status" value="1"/>
</dbReference>
<dbReference type="PROSITE" id="PS51257">
    <property type="entry name" value="PROKAR_LIPOPROTEIN"/>
    <property type="match status" value="1"/>
</dbReference>
<gene>
    <name evidence="4" type="ORF">O9570_08825</name>
</gene>
<dbReference type="RefSeq" id="WP_235442392.1">
    <property type="nucleotide sequence ID" value="NZ_CP119181.1"/>
</dbReference>
<keyword evidence="2" id="KW-1134">Transmembrane beta strand</keyword>
<evidence type="ECO:0000256" key="1">
    <source>
        <dbReference type="ARBA" id="ARBA00007613"/>
    </source>
</evidence>
<comment type="similarity">
    <text evidence="1 2">Belongs to the outer membrane factor (OMF) (TC 1.B.17) family.</text>
</comment>
<dbReference type="GO" id="GO:0015562">
    <property type="term" value="F:efflux transmembrane transporter activity"/>
    <property type="evidence" value="ECO:0007669"/>
    <property type="project" value="InterPro"/>
</dbReference>
<dbReference type="AlphaFoldDB" id="A0A9W5ADB6"/>
<keyword evidence="2" id="KW-0449">Lipoprotein</keyword>
<dbReference type="GO" id="GO:0005886">
    <property type="term" value="C:plasma membrane"/>
    <property type="evidence" value="ECO:0007669"/>
    <property type="project" value="UniProtKB-SubCell"/>
</dbReference>
<name>A0A9W5ADB6_ALCXX</name>
<dbReference type="NCBIfam" id="TIGR01845">
    <property type="entry name" value="outer_NodT"/>
    <property type="match status" value="1"/>
</dbReference>
<protein>
    <submittedName>
        <fullName evidence="4">Efflux transporter outer membrane subunit</fullName>
    </submittedName>
</protein>
<dbReference type="Gene3D" id="1.20.1600.10">
    <property type="entry name" value="Outer membrane efflux proteins (OEP)"/>
    <property type="match status" value="1"/>
</dbReference>
<dbReference type="Gene3D" id="2.20.200.10">
    <property type="entry name" value="Outer membrane efflux proteins (OEP)"/>
    <property type="match status" value="1"/>
</dbReference>
<organism evidence="4 5">
    <name type="scientific">Alcaligenes xylosoxydans xylosoxydans</name>
    <name type="common">Achromobacter xylosoxidans</name>
    <dbReference type="NCBI Taxonomy" id="85698"/>
    <lineage>
        <taxon>Bacteria</taxon>
        <taxon>Pseudomonadati</taxon>
        <taxon>Pseudomonadota</taxon>
        <taxon>Betaproteobacteria</taxon>
        <taxon>Burkholderiales</taxon>
        <taxon>Alcaligenaceae</taxon>
        <taxon>Achromobacter</taxon>
    </lineage>
</organism>